<evidence type="ECO:0000259" key="1">
    <source>
        <dbReference type="Pfam" id="PF01693"/>
    </source>
</evidence>
<comment type="caution">
    <text evidence="3">The sequence shown here is derived from an EMBL/GenBank/DDBJ whole genome shotgun (WGS) entry which is preliminary data.</text>
</comment>
<feature type="domain" description="Ribonuclease H1 N-terminal" evidence="1">
    <location>
        <begin position="8"/>
        <end position="53"/>
    </location>
</feature>
<feature type="domain" description="RNase H type-1" evidence="2">
    <location>
        <begin position="209"/>
        <end position="256"/>
    </location>
</feature>
<dbReference type="EMBL" id="BDQV01000032">
    <property type="protein sequence ID" value="GAY46359.1"/>
    <property type="molecule type" value="Genomic_DNA"/>
</dbReference>
<dbReference type="GO" id="GO:0004523">
    <property type="term" value="F:RNA-DNA hybrid ribonuclease activity"/>
    <property type="evidence" value="ECO:0007669"/>
    <property type="project" value="InterPro"/>
</dbReference>
<dbReference type="SUPFAM" id="SSF53098">
    <property type="entry name" value="Ribonuclease H-like"/>
    <property type="match status" value="1"/>
</dbReference>
<evidence type="ECO:0000259" key="2">
    <source>
        <dbReference type="Pfam" id="PF13456"/>
    </source>
</evidence>
<dbReference type="STRING" id="55188.A0A2H5P1W5"/>
<dbReference type="AlphaFoldDB" id="A0A2H5P1W5"/>
<dbReference type="InterPro" id="IPR002156">
    <property type="entry name" value="RNaseH_domain"/>
</dbReference>
<organism evidence="3 4">
    <name type="scientific">Citrus unshiu</name>
    <name type="common">Satsuma mandarin</name>
    <name type="synonym">Citrus nobilis var. unshiu</name>
    <dbReference type="NCBI Taxonomy" id="55188"/>
    <lineage>
        <taxon>Eukaryota</taxon>
        <taxon>Viridiplantae</taxon>
        <taxon>Streptophyta</taxon>
        <taxon>Embryophyta</taxon>
        <taxon>Tracheophyta</taxon>
        <taxon>Spermatophyta</taxon>
        <taxon>Magnoliopsida</taxon>
        <taxon>eudicotyledons</taxon>
        <taxon>Gunneridae</taxon>
        <taxon>Pentapetalae</taxon>
        <taxon>rosids</taxon>
        <taxon>malvids</taxon>
        <taxon>Sapindales</taxon>
        <taxon>Rutaceae</taxon>
        <taxon>Aurantioideae</taxon>
        <taxon>Citrus</taxon>
    </lineage>
</organism>
<dbReference type="Gene3D" id="3.40.970.10">
    <property type="entry name" value="Ribonuclease H1, N-terminal domain"/>
    <property type="match status" value="1"/>
</dbReference>
<proteinExistence type="predicted"/>
<dbReference type="Gene3D" id="3.30.420.10">
    <property type="entry name" value="Ribonuclease H-like superfamily/Ribonuclease H"/>
    <property type="match status" value="1"/>
</dbReference>
<name>A0A2H5P1W5_CITUN</name>
<dbReference type="SUPFAM" id="SSF55658">
    <property type="entry name" value="L9 N-domain-like"/>
    <property type="match status" value="1"/>
</dbReference>
<dbReference type="InterPro" id="IPR009027">
    <property type="entry name" value="Ribosomal_bL9/RNase_H1_N"/>
</dbReference>
<dbReference type="Pfam" id="PF01693">
    <property type="entry name" value="Cauli_VI"/>
    <property type="match status" value="1"/>
</dbReference>
<evidence type="ECO:0008006" key="5">
    <source>
        <dbReference type="Google" id="ProtNLM"/>
    </source>
</evidence>
<dbReference type="Pfam" id="PF13456">
    <property type="entry name" value="RVT_3"/>
    <property type="match status" value="1"/>
</dbReference>
<evidence type="ECO:0000313" key="4">
    <source>
        <dbReference type="Proteomes" id="UP000236630"/>
    </source>
</evidence>
<dbReference type="InterPro" id="IPR037056">
    <property type="entry name" value="RNase_H1_N_sf"/>
</dbReference>
<reference evidence="3 4" key="1">
    <citation type="journal article" date="2017" name="Front. Genet.">
        <title>Draft sequencing of the heterozygous diploid genome of Satsuma (Citrus unshiu Marc.) using a hybrid assembly approach.</title>
        <authorList>
            <person name="Shimizu T."/>
            <person name="Tanizawa Y."/>
            <person name="Mochizuki T."/>
            <person name="Nagasaki H."/>
            <person name="Yoshioka T."/>
            <person name="Toyoda A."/>
            <person name="Fujiyama A."/>
            <person name="Kaminuma E."/>
            <person name="Nakamura Y."/>
        </authorList>
    </citation>
    <scope>NUCLEOTIDE SEQUENCE [LARGE SCALE GENOMIC DNA]</scope>
    <source>
        <strain evidence="4">cv. Miyagawa wase</strain>
    </source>
</reference>
<dbReference type="InterPro" id="IPR036397">
    <property type="entry name" value="RNaseH_sf"/>
</dbReference>
<dbReference type="InterPro" id="IPR012337">
    <property type="entry name" value="RNaseH-like_sf"/>
</dbReference>
<gene>
    <name evidence="3" type="ORF">CUMW_096470</name>
</gene>
<keyword evidence="4" id="KW-1185">Reference proteome</keyword>
<dbReference type="GO" id="GO:0009507">
    <property type="term" value="C:chloroplast"/>
    <property type="evidence" value="ECO:0007669"/>
    <property type="project" value="TreeGrafter"/>
</dbReference>
<sequence length="485" mass="52997">MEDEKDAFYVVRKGDVVGIYKTLSDCQLQAGFSVRDPLTVYKGYGLSKEAEEYLASHGLKSSSYSVSASDVKSDLFGKIVPCPLQEPASSGEKVSDEVSLPKMLREVAAAGSTSISINTQKRHFNEDNCWNTQSVPENYVAAAGSTSFSINTQRSHLNADSCLNTQSVPYNCVSIYMYSCTLEFDGASKGNPGQAGAGAVLRAEDGSVIQGLWKINNQNLAGLCKEAKELKEKFQSFQINHILRNLNSEADAQANMGIYLKGESFLALLKFINFHGNSRESLDSQPSKLTTKEAPQRTHCHKMATVSLSSTLYSTYRTKLHTSKVMPSCSLTIPIRTFDFQIKLALKNKKQKWGFNGMRVLRSSEEETLITEQEPEAVEETVAADEQQPVAVPVSPSDKLTMYFQADGAMNETAIPAVTQALQGTEGISDLKVQVIEGIATVELKKQTTVQATGVAANLVEIIQGSGFKLQTLNLSFDDEEEVLV</sequence>
<accession>A0A2H5P1W5</accession>
<protein>
    <recommendedName>
        <fullName evidence="5">HMA domain-containing protein</fullName>
    </recommendedName>
</protein>
<dbReference type="Proteomes" id="UP000236630">
    <property type="component" value="Unassembled WGS sequence"/>
</dbReference>
<dbReference type="PANTHER" id="PTHR35756">
    <property type="entry name" value="OS05G0337400 PROTEIN"/>
    <property type="match status" value="1"/>
</dbReference>
<dbReference type="InterPro" id="IPR011320">
    <property type="entry name" value="RNase_H1_N"/>
</dbReference>
<evidence type="ECO:0000313" key="3">
    <source>
        <dbReference type="EMBL" id="GAY46359.1"/>
    </source>
</evidence>
<dbReference type="GO" id="GO:0003676">
    <property type="term" value="F:nucleic acid binding"/>
    <property type="evidence" value="ECO:0007669"/>
    <property type="project" value="InterPro"/>
</dbReference>
<dbReference type="PANTHER" id="PTHR35756:SF1">
    <property type="entry name" value="OS05G0337400 PROTEIN"/>
    <property type="match status" value="1"/>
</dbReference>